<reference evidence="2 3" key="2">
    <citation type="submission" date="2024-07" db="EMBL/GenBank/DDBJ databases">
        <authorList>
            <person name="Akdeniz Z."/>
        </authorList>
    </citation>
    <scope>NUCLEOTIDE SEQUENCE [LARGE SCALE GENOMIC DNA]</scope>
</reference>
<evidence type="ECO:0000313" key="2">
    <source>
        <dbReference type="EMBL" id="CAL6097588.1"/>
    </source>
</evidence>
<sequence length="122" mass="13810">MLFKQQVLNNTFYTLQFKNLEQIIQSGAATEEVISFMSAYKCIGGLSMILPGLNYASMHDDMISKTKNHAPTHKVGFDLQTEVAKNYFKEKKGKMRAKEIQQNTIYDTVPKVGYAIMGYASQ</sequence>
<organism evidence="1">
    <name type="scientific">Hexamita inflata</name>
    <dbReference type="NCBI Taxonomy" id="28002"/>
    <lineage>
        <taxon>Eukaryota</taxon>
        <taxon>Metamonada</taxon>
        <taxon>Diplomonadida</taxon>
        <taxon>Hexamitidae</taxon>
        <taxon>Hexamitinae</taxon>
        <taxon>Hexamita</taxon>
    </lineage>
</organism>
<keyword evidence="3" id="KW-1185">Reference proteome</keyword>
<gene>
    <name evidence="1" type="ORF">HINF_LOCUS22944</name>
    <name evidence="2" type="ORF">HINF_LOCUS69138</name>
</gene>
<accession>A0AA86PGR2</accession>
<evidence type="ECO:0000313" key="3">
    <source>
        <dbReference type="Proteomes" id="UP001642409"/>
    </source>
</evidence>
<comment type="caution">
    <text evidence="1">The sequence shown here is derived from an EMBL/GenBank/DDBJ whole genome shotgun (WGS) entry which is preliminary data.</text>
</comment>
<proteinExistence type="predicted"/>
<dbReference type="EMBL" id="CAXDID020000499">
    <property type="protein sequence ID" value="CAL6097588.1"/>
    <property type="molecule type" value="Genomic_DNA"/>
</dbReference>
<name>A0AA86PGR2_9EUKA</name>
<evidence type="ECO:0000313" key="1">
    <source>
        <dbReference type="EMBL" id="CAI9935299.1"/>
    </source>
</evidence>
<protein>
    <submittedName>
        <fullName evidence="2">Hypothetical_protein</fullName>
    </submittedName>
</protein>
<dbReference type="Proteomes" id="UP001642409">
    <property type="component" value="Unassembled WGS sequence"/>
</dbReference>
<dbReference type="AlphaFoldDB" id="A0AA86PGR2"/>
<reference evidence="1" key="1">
    <citation type="submission" date="2023-06" db="EMBL/GenBank/DDBJ databases">
        <authorList>
            <person name="Kurt Z."/>
        </authorList>
    </citation>
    <scope>NUCLEOTIDE SEQUENCE</scope>
</reference>
<dbReference type="EMBL" id="CATOUU010000600">
    <property type="protein sequence ID" value="CAI9935299.1"/>
    <property type="molecule type" value="Genomic_DNA"/>
</dbReference>